<evidence type="ECO:0000256" key="2">
    <source>
        <dbReference type="ARBA" id="ARBA00022801"/>
    </source>
</evidence>
<dbReference type="Pfam" id="PF02275">
    <property type="entry name" value="CBAH"/>
    <property type="match status" value="1"/>
</dbReference>
<dbReference type="AlphaFoldDB" id="A0A1I3T908"/>
<evidence type="ECO:0000259" key="3">
    <source>
        <dbReference type="Pfam" id="PF02275"/>
    </source>
</evidence>
<dbReference type="InterPro" id="IPR029055">
    <property type="entry name" value="Ntn_hydrolases_N"/>
</dbReference>
<dbReference type="Gene3D" id="3.60.60.10">
    <property type="entry name" value="Penicillin V Acylase, Chain A"/>
    <property type="match status" value="1"/>
</dbReference>
<protein>
    <submittedName>
        <fullName evidence="4">Choloylglycine hydrolase</fullName>
    </submittedName>
</protein>
<dbReference type="InterPro" id="IPR029132">
    <property type="entry name" value="CBAH/NAAA_C"/>
</dbReference>
<feature type="domain" description="Choloylglycine hydrolase/NAAA C-terminal" evidence="3">
    <location>
        <begin position="2"/>
        <end position="182"/>
    </location>
</feature>
<sequence length="333" mass="38995">MCTTFFLENEERRIVGRNYDIFYDNGCLFTNLRGLKKTAFIQPPEKPLTWTSQYGSLTFSQVGKEFPVGGINEKGLVVEQNTLPETKYPVVDDRPAINELQWIQYMLDTCSSVEEVLKAANNIRVSQNSSHIHYFVCDPSGDVAILEYLDGKLLIFTKERLPIPVLANSIYTESLEYSDQYIFHEDEYKANSLERFFRASKMVQTINNQPSTTVEDAFQVLEAVKRQDTIWSIVYDLSNMEIHFSTYRQQGRYRISLRSLDFYQNTAKVANIHNFGHRGFVDYQFEINRELVQSFFTNETLTEIFQWNISQEMINFFASYPDQFSYFDEAERE</sequence>
<organism evidence="4 5">
    <name type="scientific">Thermoflavimicrobium dichotomicum</name>
    <dbReference type="NCBI Taxonomy" id="46223"/>
    <lineage>
        <taxon>Bacteria</taxon>
        <taxon>Bacillati</taxon>
        <taxon>Bacillota</taxon>
        <taxon>Bacilli</taxon>
        <taxon>Bacillales</taxon>
        <taxon>Thermoactinomycetaceae</taxon>
        <taxon>Thermoflavimicrobium</taxon>
    </lineage>
</organism>
<evidence type="ECO:0000313" key="4">
    <source>
        <dbReference type="EMBL" id="SFJ65997.1"/>
    </source>
</evidence>
<dbReference type="InterPro" id="IPR052193">
    <property type="entry name" value="Peptidase_C59"/>
</dbReference>
<dbReference type="EMBL" id="FORR01000016">
    <property type="protein sequence ID" value="SFJ65997.1"/>
    <property type="molecule type" value="Genomic_DNA"/>
</dbReference>
<keyword evidence="2 4" id="KW-0378">Hydrolase</keyword>
<evidence type="ECO:0000256" key="1">
    <source>
        <dbReference type="ARBA" id="ARBA00006625"/>
    </source>
</evidence>
<comment type="similarity">
    <text evidence="1">Belongs to the peptidase C59 family.</text>
</comment>
<proteinExistence type="inferred from homology"/>
<reference evidence="4 5" key="1">
    <citation type="submission" date="2016-10" db="EMBL/GenBank/DDBJ databases">
        <authorList>
            <person name="de Groot N.N."/>
        </authorList>
    </citation>
    <scope>NUCLEOTIDE SEQUENCE [LARGE SCALE GENOMIC DNA]</scope>
    <source>
        <strain evidence="4 5">DSM 44778</strain>
    </source>
</reference>
<dbReference type="STRING" id="46223.SAMN05421852_1165"/>
<dbReference type="PANTHER" id="PTHR35527:SF2">
    <property type="entry name" value="HYDROLASE"/>
    <property type="match status" value="1"/>
</dbReference>
<accession>A0A1I3T908</accession>
<name>A0A1I3T908_9BACL</name>
<dbReference type="Proteomes" id="UP000199545">
    <property type="component" value="Unassembled WGS sequence"/>
</dbReference>
<dbReference type="SUPFAM" id="SSF56235">
    <property type="entry name" value="N-terminal nucleophile aminohydrolases (Ntn hydrolases)"/>
    <property type="match status" value="1"/>
</dbReference>
<gene>
    <name evidence="4" type="ORF">SAMN05421852_1165</name>
</gene>
<dbReference type="RefSeq" id="WP_093231025.1">
    <property type="nucleotide sequence ID" value="NZ_FORR01000016.1"/>
</dbReference>
<evidence type="ECO:0000313" key="5">
    <source>
        <dbReference type="Proteomes" id="UP000199545"/>
    </source>
</evidence>
<keyword evidence="5" id="KW-1185">Reference proteome</keyword>
<dbReference type="GO" id="GO:0016787">
    <property type="term" value="F:hydrolase activity"/>
    <property type="evidence" value="ECO:0007669"/>
    <property type="project" value="UniProtKB-KW"/>
</dbReference>
<dbReference type="OrthoDB" id="8617387at2"/>
<dbReference type="PANTHER" id="PTHR35527">
    <property type="entry name" value="CHOLOYLGLYCINE HYDROLASE"/>
    <property type="match status" value="1"/>
</dbReference>